<dbReference type="EMBL" id="JBEXRX010000017">
    <property type="protein sequence ID" value="MEU0152087.1"/>
    <property type="molecule type" value="Genomic_DNA"/>
</dbReference>
<dbReference type="SUPFAM" id="SSF51735">
    <property type="entry name" value="NAD(P)-binding Rossmann-fold domains"/>
    <property type="match status" value="1"/>
</dbReference>
<sequence length="255" mass="26221">MTGTIPGRFAGRVAAVTGAARGIGAASARRLAAEGASVLLLDVADEQGARVATQIRDAGGTARYVHCDVATESDWRSAREVVRTEFGGLDILHSNAFVQHAGAAHELGPAAWDRVLAVNLTALYLGVRTFAGDLRERRGCIVVTSSVHALFGLPGNPAYAASKGGLAALTRQLAAEYGPQVRVNAVLPGPVDTDAWRGLGAEARQRAKAATVLGRLGDPAEVAAAVAFLASADASYVTGASLLVDGGWSIRKDSP</sequence>
<dbReference type="Proteomes" id="UP001550348">
    <property type="component" value="Unassembled WGS sequence"/>
</dbReference>
<dbReference type="InterPro" id="IPR020904">
    <property type="entry name" value="Sc_DH/Rdtase_CS"/>
</dbReference>
<protein>
    <submittedName>
        <fullName evidence="3">SDR family NAD(P)-dependent oxidoreductase</fullName>
    </submittedName>
</protein>
<dbReference type="NCBIfam" id="NF005559">
    <property type="entry name" value="PRK07231.1"/>
    <property type="match status" value="1"/>
</dbReference>
<dbReference type="InterPro" id="IPR036291">
    <property type="entry name" value="NAD(P)-bd_dom_sf"/>
</dbReference>
<reference evidence="3 4" key="1">
    <citation type="submission" date="2024-06" db="EMBL/GenBank/DDBJ databases">
        <title>The Natural Products Discovery Center: Release of the First 8490 Sequenced Strains for Exploring Actinobacteria Biosynthetic Diversity.</title>
        <authorList>
            <person name="Kalkreuter E."/>
            <person name="Kautsar S.A."/>
            <person name="Yang D."/>
            <person name="Bader C.D."/>
            <person name="Teijaro C.N."/>
            <person name="Fluegel L."/>
            <person name="Davis C.M."/>
            <person name="Simpson J.R."/>
            <person name="Lauterbach L."/>
            <person name="Steele A.D."/>
            <person name="Gui C."/>
            <person name="Meng S."/>
            <person name="Li G."/>
            <person name="Viehrig K."/>
            <person name="Ye F."/>
            <person name="Su P."/>
            <person name="Kiefer A.F."/>
            <person name="Nichols A."/>
            <person name="Cepeda A.J."/>
            <person name="Yan W."/>
            <person name="Fan B."/>
            <person name="Jiang Y."/>
            <person name="Adhikari A."/>
            <person name="Zheng C.-J."/>
            <person name="Schuster L."/>
            <person name="Cowan T.M."/>
            <person name="Smanski M.J."/>
            <person name="Chevrette M.G."/>
            <person name="De Carvalho L.P.S."/>
            <person name="Shen B."/>
        </authorList>
    </citation>
    <scope>NUCLEOTIDE SEQUENCE [LARGE SCALE GENOMIC DNA]</scope>
    <source>
        <strain evidence="3 4">NPDC006286</strain>
    </source>
</reference>
<evidence type="ECO:0000256" key="2">
    <source>
        <dbReference type="ARBA" id="ARBA00023002"/>
    </source>
</evidence>
<gene>
    <name evidence="3" type="ORF">ABZ071_09190</name>
</gene>
<dbReference type="RefSeq" id="WP_355664073.1">
    <property type="nucleotide sequence ID" value="NZ_JBEXRX010000017.1"/>
</dbReference>
<organism evidence="3 4">
    <name type="scientific">Micromonospora fulviviridis</name>
    <dbReference type="NCBI Taxonomy" id="47860"/>
    <lineage>
        <taxon>Bacteria</taxon>
        <taxon>Bacillati</taxon>
        <taxon>Actinomycetota</taxon>
        <taxon>Actinomycetes</taxon>
        <taxon>Micromonosporales</taxon>
        <taxon>Micromonosporaceae</taxon>
        <taxon>Micromonospora</taxon>
    </lineage>
</organism>
<comment type="similarity">
    <text evidence="1">Belongs to the short-chain dehydrogenases/reductases (SDR) family.</text>
</comment>
<proteinExistence type="inferred from homology"/>
<keyword evidence="4" id="KW-1185">Reference proteome</keyword>
<name>A0ABV2VIH9_9ACTN</name>
<dbReference type="InterPro" id="IPR002347">
    <property type="entry name" value="SDR_fam"/>
</dbReference>
<accession>A0ABV2VIH9</accession>
<dbReference type="PRINTS" id="PR00081">
    <property type="entry name" value="GDHRDH"/>
</dbReference>
<dbReference type="Pfam" id="PF13561">
    <property type="entry name" value="adh_short_C2"/>
    <property type="match status" value="1"/>
</dbReference>
<comment type="caution">
    <text evidence="3">The sequence shown here is derived from an EMBL/GenBank/DDBJ whole genome shotgun (WGS) entry which is preliminary data.</text>
</comment>
<dbReference type="Gene3D" id="3.40.50.720">
    <property type="entry name" value="NAD(P)-binding Rossmann-like Domain"/>
    <property type="match status" value="1"/>
</dbReference>
<dbReference type="PANTHER" id="PTHR24321">
    <property type="entry name" value="DEHYDROGENASES, SHORT CHAIN"/>
    <property type="match status" value="1"/>
</dbReference>
<evidence type="ECO:0000313" key="4">
    <source>
        <dbReference type="Proteomes" id="UP001550348"/>
    </source>
</evidence>
<dbReference type="PROSITE" id="PS00061">
    <property type="entry name" value="ADH_SHORT"/>
    <property type="match status" value="1"/>
</dbReference>
<keyword evidence="2" id="KW-0560">Oxidoreductase</keyword>
<dbReference type="CDD" id="cd05233">
    <property type="entry name" value="SDR_c"/>
    <property type="match status" value="1"/>
</dbReference>
<evidence type="ECO:0000256" key="1">
    <source>
        <dbReference type="ARBA" id="ARBA00006484"/>
    </source>
</evidence>
<dbReference type="PANTHER" id="PTHR24321:SF14">
    <property type="entry name" value="SHORT-CHAIN TYPE DEHYDROGENASE_REDUCTASE BLR2146-RELATED"/>
    <property type="match status" value="1"/>
</dbReference>
<evidence type="ECO:0000313" key="3">
    <source>
        <dbReference type="EMBL" id="MEU0152087.1"/>
    </source>
</evidence>
<dbReference type="PRINTS" id="PR00080">
    <property type="entry name" value="SDRFAMILY"/>
</dbReference>